<dbReference type="EMBL" id="CP162599">
    <property type="protein sequence ID" value="XDK31663.1"/>
    <property type="molecule type" value="Genomic_DNA"/>
</dbReference>
<proteinExistence type="predicted"/>
<name>A0AB39HPD8_9BACI</name>
<sequence>MSTNDFVNRVLTGRSDNWLASLKYKIPKKCPHCNFPNMPTYQDFKLFKYTKDKMLQLISWKCTNCFRIYITGHTRSTSYSDKESEFVLIYPSIKNKEFSNYINDLSPRFIDIYKEASYSENNGHLTSAGIAYRLALEILIKDYAIKELNKDPEEVANKKLYKAIEEYLPNTDFQKVADVIRLKGNDYTHFKEKFDQVDFETMKDYFNIFIDLVDVQLKINNPPIGNRQ</sequence>
<gene>
    <name evidence="1" type="ORF">AB4Y30_11560</name>
</gene>
<organism evidence="1">
    <name type="scientific">Ornithinibacillus sp. 4-3</name>
    <dbReference type="NCBI Taxonomy" id="3231488"/>
    <lineage>
        <taxon>Bacteria</taxon>
        <taxon>Bacillati</taxon>
        <taxon>Bacillota</taxon>
        <taxon>Bacilli</taxon>
        <taxon>Bacillales</taxon>
        <taxon>Bacillaceae</taxon>
        <taxon>Ornithinibacillus</taxon>
    </lineage>
</organism>
<evidence type="ECO:0008006" key="2">
    <source>
        <dbReference type="Google" id="ProtNLM"/>
    </source>
</evidence>
<dbReference type="AlphaFoldDB" id="A0AB39HPD8"/>
<dbReference type="RefSeq" id="WP_368652389.1">
    <property type="nucleotide sequence ID" value="NZ_CP162599.1"/>
</dbReference>
<reference evidence="1" key="1">
    <citation type="submission" date="2024-07" db="EMBL/GenBank/DDBJ databases">
        <title>Halotolerant mesophilic bacterium Ornithinibacillus sp. 4-3, sp. nov., isolated from soil.</title>
        <authorList>
            <person name="Sidarenka A.V."/>
            <person name="Guliayeva D.E."/>
            <person name="Leanovich S.I."/>
            <person name="Hileuskaya K.S."/>
            <person name="Akhremchuk A.E."/>
            <person name="Sikolenko M.A."/>
            <person name="Valentovich L.N."/>
        </authorList>
    </citation>
    <scope>NUCLEOTIDE SEQUENCE</scope>
    <source>
        <strain evidence="1">4-3</strain>
    </source>
</reference>
<protein>
    <recommendedName>
        <fullName evidence="2">DUF4145 domain-containing protein</fullName>
    </recommendedName>
</protein>
<evidence type="ECO:0000313" key="1">
    <source>
        <dbReference type="EMBL" id="XDK31663.1"/>
    </source>
</evidence>
<accession>A0AB39HPD8</accession>